<reference evidence="2" key="2">
    <citation type="submission" date="2015-01" db="EMBL/GenBank/DDBJ databases">
        <title>Evolutionary Origins and Diversification of the Mycorrhizal Mutualists.</title>
        <authorList>
            <consortium name="DOE Joint Genome Institute"/>
            <consortium name="Mycorrhizal Genomics Consortium"/>
            <person name="Kohler A."/>
            <person name="Kuo A."/>
            <person name="Nagy L.G."/>
            <person name="Floudas D."/>
            <person name="Copeland A."/>
            <person name="Barry K.W."/>
            <person name="Cichocki N."/>
            <person name="Veneault-Fourrey C."/>
            <person name="LaButti K."/>
            <person name="Lindquist E.A."/>
            <person name="Lipzen A."/>
            <person name="Lundell T."/>
            <person name="Morin E."/>
            <person name="Murat C."/>
            <person name="Riley R."/>
            <person name="Ohm R."/>
            <person name="Sun H."/>
            <person name="Tunlid A."/>
            <person name="Henrissat B."/>
            <person name="Grigoriev I.V."/>
            <person name="Hibbett D.S."/>
            <person name="Martin F."/>
        </authorList>
    </citation>
    <scope>NUCLEOTIDE SEQUENCE [LARGE SCALE GENOMIC DNA]</scope>
    <source>
        <strain evidence="2">LaAM-08-1</strain>
    </source>
</reference>
<dbReference type="AlphaFoldDB" id="A0A0C9XL79"/>
<evidence type="ECO:0000313" key="1">
    <source>
        <dbReference type="EMBL" id="KIK05811.1"/>
    </source>
</evidence>
<sequence>MTHLTRGLRPLDLQGGKLALITAHLMESNDQQNVSRSVCRGRGQEEDQACGKGVAERESRTLAGRGGGPKAKKEIVMWSIFVTNWVAEQLQMLLQ</sequence>
<accession>A0A0C9XL79</accession>
<proteinExistence type="predicted"/>
<evidence type="ECO:0000313" key="2">
    <source>
        <dbReference type="Proteomes" id="UP000054477"/>
    </source>
</evidence>
<dbReference type="HOGENOM" id="CLU_2373111_0_0_1"/>
<reference evidence="1 2" key="1">
    <citation type="submission" date="2014-04" db="EMBL/GenBank/DDBJ databases">
        <authorList>
            <consortium name="DOE Joint Genome Institute"/>
            <person name="Kuo A."/>
            <person name="Kohler A."/>
            <person name="Nagy L.G."/>
            <person name="Floudas D."/>
            <person name="Copeland A."/>
            <person name="Barry K.W."/>
            <person name="Cichocki N."/>
            <person name="Veneault-Fourrey C."/>
            <person name="LaButti K."/>
            <person name="Lindquist E.A."/>
            <person name="Lipzen A."/>
            <person name="Lundell T."/>
            <person name="Morin E."/>
            <person name="Murat C."/>
            <person name="Sun H."/>
            <person name="Tunlid A."/>
            <person name="Henrissat B."/>
            <person name="Grigoriev I.V."/>
            <person name="Hibbett D.S."/>
            <person name="Martin F."/>
            <person name="Nordberg H.P."/>
            <person name="Cantor M.N."/>
            <person name="Hua S.X."/>
        </authorList>
    </citation>
    <scope>NUCLEOTIDE SEQUENCE [LARGE SCALE GENOMIC DNA]</scope>
    <source>
        <strain evidence="1 2">LaAM-08-1</strain>
    </source>
</reference>
<keyword evidence="2" id="KW-1185">Reference proteome</keyword>
<protein>
    <submittedName>
        <fullName evidence="1">Uncharacterized protein</fullName>
    </submittedName>
</protein>
<dbReference type="Proteomes" id="UP000054477">
    <property type="component" value="Unassembled WGS sequence"/>
</dbReference>
<organism evidence="1 2">
    <name type="scientific">Laccaria amethystina LaAM-08-1</name>
    <dbReference type="NCBI Taxonomy" id="1095629"/>
    <lineage>
        <taxon>Eukaryota</taxon>
        <taxon>Fungi</taxon>
        <taxon>Dikarya</taxon>
        <taxon>Basidiomycota</taxon>
        <taxon>Agaricomycotina</taxon>
        <taxon>Agaricomycetes</taxon>
        <taxon>Agaricomycetidae</taxon>
        <taxon>Agaricales</taxon>
        <taxon>Agaricineae</taxon>
        <taxon>Hydnangiaceae</taxon>
        <taxon>Laccaria</taxon>
    </lineage>
</organism>
<name>A0A0C9XL79_9AGAR</name>
<gene>
    <name evidence="1" type="ORF">K443DRAFT_327188</name>
</gene>
<dbReference type="EMBL" id="KN838557">
    <property type="protein sequence ID" value="KIK05811.1"/>
    <property type="molecule type" value="Genomic_DNA"/>
</dbReference>